<dbReference type="InterPro" id="IPR005247">
    <property type="entry name" value="YbhB_YbcL/LppC-like"/>
</dbReference>
<organism evidence="1 2">
    <name type="scientific">Clostridium beijerinckii</name>
    <name type="common">Clostridium MP</name>
    <dbReference type="NCBI Taxonomy" id="1520"/>
    <lineage>
        <taxon>Bacteria</taxon>
        <taxon>Bacillati</taxon>
        <taxon>Bacillota</taxon>
        <taxon>Clostridia</taxon>
        <taxon>Eubacteriales</taxon>
        <taxon>Clostridiaceae</taxon>
        <taxon>Clostridium</taxon>
    </lineage>
</organism>
<dbReference type="InterPro" id="IPR036610">
    <property type="entry name" value="PEBP-like_sf"/>
</dbReference>
<accession>A0A1B9BSC0</accession>
<dbReference type="PANTHER" id="PTHR30289">
    <property type="entry name" value="UNCHARACTERIZED PROTEIN YBCL-RELATED"/>
    <property type="match status" value="1"/>
</dbReference>
<dbReference type="RefSeq" id="WP_065416047.1">
    <property type="nucleotide sequence ID" value="NZ_CP016090.1"/>
</dbReference>
<reference evidence="1" key="1">
    <citation type="submission" date="2020-05" db="EMBL/GenBank/DDBJ databases">
        <title>Genomic insights into acetone-butanol-ethanol (ABE) fermentation by sequencing solventogenic clostridia strains.</title>
        <authorList>
            <person name="Brown S."/>
        </authorList>
    </citation>
    <scope>NUCLEOTIDE SEQUENCE</scope>
    <source>
        <strain evidence="1">DJ126</strain>
    </source>
</reference>
<proteinExistence type="predicted"/>
<dbReference type="InterPro" id="IPR008914">
    <property type="entry name" value="PEBP"/>
</dbReference>
<gene>
    <name evidence="1" type="ORF">DFH45_003776</name>
</gene>
<dbReference type="NCBIfam" id="TIGR00481">
    <property type="entry name" value="YbhB/YbcL family Raf kinase inhibitor-like protein"/>
    <property type="match status" value="1"/>
</dbReference>
<protein>
    <submittedName>
        <fullName evidence="1">Uncharacterized protein</fullName>
    </submittedName>
</protein>
<dbReference type="PANTHER" id="PTHR30289:SF1">
    <property type="entry name" value="PEBP (PHOSPHATIDYLETHANOLAMINE-BINDING PROTEIN) FAMILY PROTEIN"/>
    <property type="match status" value="1"/>
</dbReference>
<comment type="caution">
    <text evidence="1">The sequence shown here is derived from an EMBL/GenBank/DDBJ whole genome shotgun (WGS) entry which is preliminary data.</text>
</comment>
<name>A0A1B9BSC0_CLOBE</name>
<dbReference type="AlphaFoldDB" id="A0A1B9BSC0"/>
<dbReference type="Pfam" id="PF01161">
    <property type="entry name" value="PBP"/>
    <property type="match status" value="1"/>
</dbReference>
<dbReference type="SUPFAM" id="SSF49777">
    <property type="entry name" value="PEBP-like"/>
    <property type="match status" value="1"/>
</dbReference>
<dbReference type="Proteomes" id="UP000821656">
    <property type="component" value="Unassembled WGS sequence"/>
</dbReference>
<dbReference type="Gene3D" id="3.90.280.10">
    <property type="entry name" value="PEBP-like"/>
    <property type="match status" value="1"/>
</dbReference>
<dbReference type="EMBL" id="JABSXK010000001">
    <property type="protein sequence ID" value="NRV10813.1"/>
    <property type="molecule type" value="Genomic_DNA"/>
</dbReference>
<sequence>MIATSAGIINGIIQDQYGSRGEYFNENRVPTFSLPLKIEDAPVNTASFAIVLEDKDAYPVTGGFVWIHWLAANITRSELKDNESQTAEDFIQGTNSWTSVQGNQQSKELSCYYGGMTPPDKAHVYEFHVFALDKLLNLKKGFLLNELYHEMDGHILEQYTLKGIYKN</sequence>
<evidence type="ECO:0000313" key="2">
    <source>
        <dbReference type="Proteomes" id="UP000821656"/>
    </source>
</evidence>
<evidence type="ECO:0000313" key="1">
    <source>
        <dbReference type="EMBL" id="NRV10813.1"/>
    </source>
</evidence>
<dbReference type="CDD" id="cd00865">
    <property type="entry name" value="PEBP_bact_arch"/>
    <property type="match status" value="1"/>
</dbReference>